<evidence type="ECO:0000313" key="1">
    <source>
        <dbReference type="EMBL" id="CAG8715476.1"/>
    </source>
</evidence>
<comment type="caution">
    <text evidence="1">The sequence shown here is derived from an EMBL/GenBank/DDBJ whole genome shotgun (WGS) entry which is preliminary data.</text>
</comment>
<dbReference type="Proteomes" id="UP000789570">
    <property type="component" value="Unassembled WGS sequence"/>
</dbReference>
<evidence type="ECO:0000313" key="2">
    <source>
        <dbReference type="Proteomes" id="UP000789570"/>
    </source>
</evidence>
<organism evidence="1 2">
    <name type="scientific">Funneliformis caledonium</name>
    <dbReference type="NCBI Taxonomy" id="1117310"/>
    <lineage>
        <taxon>Eukaryota</taxon>
        <taxon>Fungi</taxon>
        <taxon>Fungi incertae sedis</taxon>
        <taxon>Mucoromycota</taxon>
        <taxon>Glomeromycotina</taxon>
        <taxon>Glomeromycetes</taxon>
        <taxon>Glomerales</taxon>
        <taxon>Glomeraceae</taxon>
        <taxon>Funneliformis</taxon>
    </lineage>
</organism>
<accession>A0A9N9I073</accession>
<proteinExistence type="predicted"/>
<sequence>AVKSAVKRAAASGIDDDGKLEARAVLKEAIGELWWDCNQISPILIEGRPTSLRDPSV</sequence>
<feature type="non-terminal residue" evidence="1">
    <location>
        <position position="1"/>
    </location>
</feature>
<dbReference type="EMBL" id="CAJVPQ010009453">
    <property type="protein sequence ID" value="CAG8715476.1"/>
    <property type="molecule type" value="Genomic_DNA"/>
</dbReference>
<gene>
    <name evidence="1" type="ORF">FCALED_LOCUS14135</name>
</gene>
<name>A0A9N9I073_9GLOM</name>
<protein>
    <submittedName>
        <fullName evidence="1">12843_t:CDS:1</fullName>
    </submittedName>
</protein>
<dbReference type="AlphaFoldDB" id="A0A9N9I073"/>
<keyword evidence="2" id="KW-1185">Reference proteome</keyword>
<reference evidence="1" key="1">
    <citation type="submission" date="2021-06" db="EMBL/GenBank/DDBJ databases">
        <authorList>
            <person name="Kallberg Y."/>
            <person name="Tangrot J."/>
            <person name="Rosling A."/>
        </authorList>
    </citation>
    <scope>NUCLEOTIDE SEQUENCE</scope>
    <source>
        <strain evidence="1">UK204</strain>
    </source>
</reference>